<dbReference type="AlphaFoldDB" id="S4NKI2"/>
<feature type="non-terminal residue" evidence="2">
    <location>
        <position position="120"/>
    </location>
</feature>
<feature type="region of interest" description="Disordered" evidence="1">
    <location>
        <begin position="57"/>
        <end position="79"/>
    </location>
</feature>
<name>S4NKI2_9NEOP</name>
<reference evidence="2" key="2">
    <citation type="submission" date="2013-05" db="EMBL/GenBank/DDBJ databases">
        <authorList>
            <person name="Carter J.-M."/>
            <person name="Baker S.C."/>
            <person name="Pink R."/>
            <person name="Carter D.R.F."/>
            <person name="Collins A."/>
            <person name="Tomlin J."/>
            <person name="Gibbs M."/>
            <person name="Breuker C.J."/>
        </authorList>
    </citation>
    <scope>NUCLEOTIDE SEQUENCE</scope>
    <source>
        <tissue evidence="2">Ovary</tissue>
    </source>
</reference>
<evidence type="ECO:0000256" key="1">
    <source>
        <dbReference type="SAM" id="MobiDB-lite"/>
    </source>
</evidence>
<keyword evidence="2" id="KW-0687">Ribonucleoprotein</keyword>
<feature type="region of interest" description="Disordered" evidence="1">
    <location>
        <begin position="98"/>
        <end position="120"/>
    </location>
</feature>
<evidence type="ECO:0000313" key="2">
    <source>
        <dbReference type="EMBL" id="JAA77549.1"/>
    </source>
</evidence>
<proteinExistence type="predicted"/>
<dbReference type="GO" id="GO:1990904">
    <property type="term" value="C:ribonucleoprotein complex"/>
    <property type="evidence" value="ECO:0007669"/>
    <property type="project" value="UniProtKB-KW"/>
</dbReference>
<feature type="non-terminal residue" evidence="2">
    <location>
        <position position="1"/>
    </location>
</feature>
<protein>
    <submittedName>
        <fullName evidence="2">Heterogeneous nuclear ribonucleoprotein L</fullName>
    </submittedName>
</protein>
<reference evidence="2" key="1">
    <citation type="journal article" date="2013" name="BMC Genomics">
        <title>Unscrambling butterfly oogenesis.</title>
        <authorList>
            <person name="Carter J.M."/>
            <person name="Baker S.C."/>
            <person name="Pink R."/>
            <person name="Carter D.R."/>
            <person name="Collins A."/>
            <person name="Tomlin J."/>
            <person name="Gibbs M."/>
            <person name="Breuker C.J."/>
        </authorList>
    </citation>
    <scope>NUCLEOTIDE SEQUENCE</scope>
    <source>
        <tissue evidence="2">Ovary</tissue>
    </source>
</reference>
<organism evidence="2">
    <name type="scientific">Pararge aegeria</name>
    <name type="common">speckled wood butterfly</name>
    <dbReference type="NCBI Taxonomy" id="116150"/>
    <lineage>
        <taxon>Eukaryota</taxon>
        <taxon>Metazoa</taxon>
        <taxon>Ecdysozoa</taxon>
        <taxon>Arthropoda</taxon>
        <taxon>Hexapoda</taxon>
        <taxon>Insecta</taxon>
        <taxon>Pterygota</taxon>
        <taxon>Neoptera</taxon>
        <taxon>Endopterygota</taxon>
        <taxon>Lepidoptera</taxon>
        <taxon>Glossata</taxon>
        <taxon>Ditrysia</taxon>
        <taxon>Papilionoidea</taxon>
        <taxon>Nymphalidae</taxon>
        <taxon>Satyrinae</taxon>
        <taxon>Satyrini</taxon>
        <taxon>Parargina</taxon>
        <taxon>Pararge</taxon>
    </lineage>
</organism>
<feature type="compositionally biased region" description="Low complexity" evidence="1">
    <location>
        <begin position="101"/>
        <end position="120"/>
    </location>
</feature>
<sequence>TQEPDTAPLKGVALLQHAARRVGRPVAPGVPGLRRGAAAHHLQVPAQEREVVFGPDGVPEHIAIGHGDHGLQPRHHTASRCEVPVRDEAVLLVVAADRPGQEPAARQGAEPAAGRRAAGT</sequence>
<dbReference type="EMBL" id="GAIX01015011">
    <property type="protein sequence ID" value="JAA77549.1"/>
    <property type="molecule type" value="Transcribed_RNA"/>
</dbReference>
<accession>S4NKI2</accession>